<dbReference type="InterPro" id="IPR050090">
    <property type="entry name" value="Tyrosine_recombinase_XerCD"/>
</dbReference>
<dbReference type="InterPro" id="IPR010998">
    <property type="entry name" value="Integrase_recombinase_N"/>
</dbReference>
<feature type="domain" description="Core-binding (CB)" evidence="11">
    <location>
        <begin position="4"/>
        <end position="116"/>
    </location>
</feature>
<dbReference type="GO" id="GO:0003677">
    <property type="term" value="F:DNA binding"/>
    <property type="evidence" value="ECO:0007669"/>
    <property type="project" value="UniProtKB-UniRule"/>
</dbReference>
<evidence type="ECO:0000256" key="3">
    <source>
        <dbReference type="ARBA" id="ARBA00022618"/>
    </source>
</evidence>
<dbReference type="InterPro" id="IPR011010">
    <property type="entry name" value="DNA_brk_join_enz"/>
</dbReference>
<dbReference type="InterPro" id="IPR013762">
    <property type="entry name" value="Integrase-like_cat_sf"/>
</dbReference>
<dbReference type="EMBL" id="CACRSW010000029">
    <property type="protein sequence ID" value="VYT14752.1"/>
    <property type="molecule type" value="Genomic_DNA"/>
</dbReference>
<accession>A0A6N2UCZ5</accession>
<organism evidence="12">
    <name type="scientific">Anaerococcus vaginalis</name>
    <dbReference type="NCBI Taxonomy" id="33037"/>
    <lineage>
        <taxon>Bacteria</taxon>
        <taxon>Bacillati</taxon>
        <taxon>Bacillota</taxon>
        <taxon>Tissierellia</taxon>
        <taxon>Tissierellales</taxon>
        <taxon>Peptoniphilaceae</taxon>
        <taxon>Anaerococcus</taxon>
    </lineage>
</organism>
<evidence type="ECO:0000313" key="12">
    <source>
        <dbReference type="EMBL" id="VYT14752.1"/>
    </source>
</evidence>
<dbReference type="GO" id="GO:0051301">
    <property type="term" value="P:cell division"/>
    <property type="evidence" value="ECO:0007669"/>
    <property type="project" value="UniProtKB-KW"/>
</dbReference>
<keyword evidence="5" id="KW-0229">DNA integration</keyword>
<dbReference type="SUPFAM" id="SSF56349">
    <property type="entry name" value="DNA breaking-rejoining enzymes"/>
    <property type="match status" value="1"/>
</dbReference>
<dbReference type="AlphaFoldDB" id="A0A6N2UCZ5"/>
<dbReference type="PANTHER" id="PTHR30349:SF77">
    <property type="entry name" value="TYROSINE RECOMBINASE XERC"/>
    <property type="match status" value="1"/>
</dbReference>
<dbReference type="RefSeq" id="WP_156329418.1">
    <property type="nucleotide sequence ID" value="NZ_CACRSW010000029.1"/>
</dbReference>
<dbReference type="PROSITE" id="PS51900">
    <property type="entry name" value="CB"/>
    <property type="match status" value="1"/>
</dbReference>
<dbReference type="GO" id="GO:0005737">
    <property type="term" value="C:cytoplasm"/>
    <property type="evidence" value="ECO:0007669"/>
    <property type="project" value="UniProtKB-SubCell"/>
</dbReference>
<sequence length="331" mass="39050">MTKIKSPLILKDYLSYLKSIRALSEKTISEYHYDLINFISFQILRKVYFDDIEKFDYDLKKSNIDSNKIFNQAFINDINIQDMYSYISYLDNELNDNTSTRSRKISALRSFYKYLHQEIEIINNNITEKLRNPKIQKRQPVYLTLSETEHLLEIVSQEKNEFLRNRDMAIVFTFLTTGMRLSELVSVDLKDIKDDHFSIIGKGNKERTIYLTKNCIDLIENYIKIRKKYLKDKKIDALFISTRKQRISNRAVQSTVEKYLEKAGFDTKIYSTHKLRHTAATLMYKYGNVDIRALKDVLGHESVSTTQIYTHLDDEDLKKAVNKNPLSNLKI</sequence>
<dbReference type="PANTHER" id="PTHR30349">
    <property type="entry name" value="PHAGE INTEGRASE-RELATED"/>
    <property type="match status" value="1"/>
</dbReference>
<evidence type="ECO:0000256" key="4">
    <source>
        <dbReference type="ARBA" id="ARBA00022829"/>
    </source>
</evidence>
<dbReference type="Gene3D" id="1.10.150.130">
    <property type="match status" value="1"/>
</dbReference>
<dbReference type="GO" id="GO:0006310">
    <property type="term" value="P:DNA recombination"/>
    <property type="evidence" value="ECO:0007669"/>
    <property type="project" value="UniProtKB-KW"/>
</dbReference>
<dbReference type="Pfam" id="PF00589">
    <property type="entry name" value="Phage_integrase"/>
    <property type="match status" value="1"/>
</dbReference>
<evidence type="ECO:0000259" key="10">
    <source>
        <dbReference type="PROSITE" id="PS51898"/>
    </source>
</evidence>
<keyword evidence="4" id="KW-0159">Chromosome partition</keyword>
<keyword evidence="8" id="KW-0131">Cell cycle</keyword>
<evidence type="ECO:0000256" key="6">
    <source>
        <dbReference type="ARBA" id="ARBA00023125"/>
    </source>
</evidence>
<proteinExistence type="predicted"/>
<dbReference type="PROSITE" id="PS51898">
    <property type="entry name" value="TYR_RECOMBINASE"/>
    <property type="match status" value="1"/>
</dbReference>
<reference evidence="12" key="1">
    <citation type="submission" date="2019-11" db="EMBL/GenBank/DDBJ databases">
        <authorList>
            <person name="Feng L."/>
        </authorList>
    </citation>
    <scope>NUCLEOTIDE SEQUENCE</scope>
    <source>
        <strain evidence="12">AvaginalisLFYP127</strain>
    </source>
</reference>
<keyword evidence="3" id="KW-0132">Cell division</keyword>
<dbReference type="GO" id="GO:0015074">
    <property type="term" value="P:DNA integration"/>
    <property type="evidence" value="ECO:0007669"/>
    <property type="project" value="UniProtKB-KW"/>
</dbReference>
<dbReference type="GO" id="GO:0007059">
    <property type="term" value="P:chromosome segregation"/>
    <property type="evidence" value="ECO:0007669"/>
    <property type="project" value="UniProtKB-KW"/>
</dbReference>
<evidence type="ECO:0000256" key="9">
    <source>
        <dbReference type="PROSITE-ProRule" id="PRU01248"/>
    </source>
</evidence>
<evidence type="ECO:0000256" key="7">
    <source>
        <dbReference type="ARBA" id="ARBA00023172"/>
    </source>
</evidence>
<dbReference type="InterPro" id="IPR004107">
    <property type="entry name" value="Integrase_SAM-like_N"/>
</dbReference>
<keyword evidence="2" id="KW-0963">Cytoplasm</keyword>
<dbReference type="InterPro" id="IPR002104">
    <property type="entry name" value="Integrase_catalytic"/>
</dbReference>
<keyword evidence="6 9" id="KW-0238">DNA-binding</keyword>
<feature type="domain" description="Tyr recombinase" evidence="10">
    <location>
        <begin position="138"/>
        <end position="322"/>
    </location>
</feature>
<evidence type="ECO:0000256" key="8">
    <source>
        <dbReference type="ARBA" id="ARBA00023306"/>
    </source>
</evidence>
<evidence type="ECO:0000256" key="5">
    <source>
        <dbReference type="ARBA" id="ARBA00022908"/>
    </source>
</evidence>
<keyword evidence="7" id="KW-0233">DNA recombination</keyword>
<dbReference type="InterPro" id="IPR044068">
    <property type="entry name" value="CB"/>
</dbReference>
<evidence type="ECO:0000256" key="1">
    <source>
        <dbReference type="ARBA" id="ARBA00004496"/>
    </source>
</evidence>
<evidence type="ECO:0000259" key="11">
    <source>
        <dbReference type="PROSITE" id="PS51900"/>
    </source>
</evidence>
<dbReference type="Gene3D" id="1.10.443.10">
    <property type="entry name" value="Intergrase catalytic core"/>
    <property type="match status" value="1"/>
</dbReference>
<dbReference type="Pfam" id="PF02899">
    <property type="entry name" value="Phage_int_SAM_1"/>
    <property type="match status" value="1"/>
</dbReference>
<name>A0A6N2UCZ5_9FIRM</name>
<gene>
    <name evidence="12" type="primary">xerC</name>
    <name evidence="12" type="ORF">AVLFYP127_01028</name>
</gene>
<comment type="subcellular location">
    <subcellularLocation>
        <location evidence="1">Cytoplasm</location>
    </subcellularLocation>
</comment>
<protein>
    <submittedName>
        <fullName evidence="12">Tyrosine recombinase XerC</fullName>
    </submittedName>
</protein>
<evidence type="ECO:0000256" key="2">
    <source>
        <dbReference type="ARBA" id="ARBA00022490"/>
    </source>
</evidence>